<proteinExistence type="inferred from homology"/>
<dbReference type="InterPro" id="IPR011008">
    <property type="entry name" value="Dimeric_a/b-barrel"/>
</dbReference>
<dbReference type="Pfam" id="PF03795">
    <property type="entry name" value="YCII"/>
    <property type="match status" value="1"/>
</dbReference>
<dbReference type="EMBL" id="JBHTLK010000229">
    <property type="protein sequence ID" value="MFD1151347.1"/>
    <property type="molecule type" value="Genomic_DNA"/>
</dbReference>
<dbReference type="SUPFAM" id="SSF54909">
    <property type="entry name" value="Dimeric alpha+beta barrel"/>
    <property type="match status" value="1"/>
</dbReference>
<dbReference type="InterPro" id="IPR005545">
    <property type="entry name" value="YCII"/>
</dbReference>
<dbReference type="Proteomes" id="UP001597168">
    <property type="component" value="Unassembled WGS sequence"/>
</dbReference>
<accession>A0ABW3R2P2</accession>
<evidence type="ECO:0000313" key="3">
    <source>
        <dbReference type="EMBL" id="MFD1151347.1"/>
    </source>
</evidence>
<gene>
    <name evidence="3" type="ORF">ACFQ3T_29810</name>
</gene>
<comment type="caution">
    <text evidence="3">The sequence shown here is derived from an EMBL/GenBank/DDBJ whole genome shotgun (WGS) entry which is preliminary data.</text>
</comment>
<dbReference type="Gene3D" id="3.30.70.1060">
    <property type="entry name" value="Dimeric alpha+beta barrel"/>
    <property type="match status" value="1"/>
</dbReference>
<evidence type="ECO:0000313" key="4">
    <source>
        <dbReference type="Proteomes" id="UP001597168"/>
    </source>
</evidence>
<name>A0ABW3R2P2_9PSEU</name>
<comment type="similarity">
    <text evidence="1">Belongs to the YciI family.</text>
</comment>
<protein>
    <submittedName>
        <fullName evidence="3">YciI family protein</fullName>
    </submittedName>
</protein>
<dbReference type="PANTHER" id="PTHR35174:SF4">
    <property type="entry name" value="BLL7163 PROTEIN"/>
    <property type="match status" value="1"/>
</dbReference>
<sequence length="142" mass="15886">MRFMVIVKANEDSEAGVQPTAEQLNEMAAFNEELVKAGVMLAGEGLHPSSKGARVYFSGDKRTVVDGPFTETKELIAGFWLIEVKSLEEAVEWVKRVPNPTGDESQIEIRQVFTEDDFVNASPELKERERELRAEQESRANG</sequence>
<feature type="domain" description="YCII-related" evidence="2">
    <location>
        <begin position="1"/>
        <end position="112"/>
    </location>
</feature>
<reference evidence="4" key="1">
    <citation type="journal article" date="2019" name="Int. J. Syst. Evol. Microbiol.">
        <title>The Global Catalogue of Microorganisms (GCM) 10K type strain sequencing project: providing services to taxonomists for standard genome sequencing and annotation.</title>
        <authorList>
            <consortium name="The Broad Institute Genomics Platform"/>
            <consortium name="The Broad Institute Genome Sequencing Center for Infectious Disease"/>
            <person name="Wu L."/>
            <person name="Ma J."/>
        </authorList>
    </citation>
    <scope>NUCLEOTIDE SEQUENCE [LARGE SCALE GENOMIC DNA]</scope>
    <source>
        <strain evidence="4">CCUG 60214</strain>
    </source>
</reference>
<dbReference type="PANTHER" id="PTHR35174">
    <property type="entry name" value="BLL7171 PROTEIN-RELATED"/>
    <property type="match status" value="1"/>
</dbReference>
<organism evidence="3 4">
    <name type="scientific">Saccharothrix hoggarensis</name>
    <dbReference type="NCBI Taxonomy" id="913853"/>
    <lineage>
        <taxon>Bacteria</taxon>
        <taxon>Bacillati</taxon>
        <taxon>Actinomycetota</taxon>
        <taxon>Actinomycetes</taxon>
        <taxon>Pseudonocardiales</taxon>
        <taxon>Pseudonocardiaceae</taxon>
        <taxon>Saccharothrix</taxon>
    </lineage>
</organism>
<dbReference type="RefSeq" id="WP_380728268.1">
    <property type="nucleotide sequence ID" value="NZ_JBHTLK010000229.1"/>
</dbReference>
<evidence type="ECO:0000259" key="2">
    <source>
        <dbReference type="Pfam" id="PF03795"/>
    </source>
</evidence>
<evidence type="ECO:0000256" key="1">
    <source>
        <dbReference type="ARBA" id="ARBA00007689"/>
    </source>
</evidence>
<keyword evidence="4" id="KW-1185">Reference proteome</keyword>